<dbReference type="OrthoDB" id="1055148at2759"/>
<dbReference type="Gene3D" id="1.10.630.10">
    <property type="entry name" value="Cytochrome P450"/>
    <property type="match status" value="1"/>
</dbReference>
<keyword evidence="5" id="KW-0560">Oxidoreductase</keyword>
<dbReference type="PANTHER" id="PTHR47956">
    <property type="entry name" value="CYTOCHROME P450 71B11-RELATED"/>
    <property type="match status" value="1"/>
</dbReference>
<evidence type="ECO:0000256" key="3">
    <source>
        <dbReference type="ARBA" id="ARBA00022692"/>
    </source>
</evidence>
<comment type="similarity">
    <text evidence="2">Belongs to the cytochrome P450 family.</text>
</comment>
<gene>
    <name evidence="7" type="ORF">Bca52824_079134</name>
</gene>
<dbReference type="SUPFAM" id="SSF48264">
    <property type="entry name" value="Cytochrome P450"/>
    <property type="match status" value="1"/>
</dbReference>
<dbReference type="PRINTS" id="PR00463">
    <property type="entry name" value="EP450I"/>
</dbReference>
<keyword evidence="4" id="KW-1133">Transmembrane helix</keyword>
<dbReference type="Proteomes" id="UP000886595">
    <property type="component" value="Unassembled WGS sequence"/>
</dbReference>
<evidence type="ECO:0000256" key="4">
    <source>
        <dbReference type="ARBA" id="ARBA00022989"/>
    </source>
</evidence>
<keyword evidence="3" id="KW-0812">Transmembrane</keyword>
<protein>
    <recommendedName>
        <fullName evidence="9">Cytochrome P450</fullName>
    </recommendedName>
</protein>
<dbReference type="InterPro" id="IPR002401">
    <property type="entry name" value="Cyt_P450_E_grp-I"/>
</dbReference>
<dbReference type="EMBL" id="JAAMPC010000015">
    <property type="protein sequence ID" value="KAG2259840.1"/>
    <property type="molecule type" value="Genomic_DNA"/>
</dbReference>
<dbReference type="GO" id="GO:0016705">
    <property type="term" value="F:oxidoreductase activity, acting on paired donors, with incorporation or reduction of molecular oxygen"/>
    <property type="evidence" value="ECO:0007669"/>
    <property type="project" value="InterPro"/>
</dbReference>
<keyword evidence="6" id="KW-0472">Membrane</keyword>
<dbReference type="InterPro" id="IPR001128">
    <property type="entry name" value="Cyt_P450"/>
</dbReference>
<dbReference type="AlphaFoldDB" id="A0A8X7PZA7"/>
<dbReference type="PANTHER" id="PTHR47956:SF125">
    <property type="entry name" value="GENOME ASSEMBLY, CHROMOSOME: A09"/>
    <property type="match status" value="1"/>
</dbReference>
<evidence type="ECO:0000256" key="2">
    <source>
        <dbReference type="ARBA" id="ARBA00010617"/>
    </source>
</evidence>
<dbReference type="GO" id="GO:0020037">
    <property type="term" value="F:heme binding"/>
    <property type="evidence" value="ECO:0007669"/>
    <property type="project" value="InterPro"/>
</dbReference>
<evidence type="ECO:0008006" key="9">
    <source>
        <dbReference type="Google" id="ProtNLM"/>
    </source>
</evidence>
<evidence type="ECO:0000256" key="5">
    <source>
        <dbReference type="ARBA" id="ARBA00023002"/>
    </source>
</evidence>
<organism evidence="7 8">
    <name type="scientific">Brassica carinata</name>
    <name type="common">Ethiopian mustard</name>
    <name type="synonym">Abyssinian cabbage</name>
    <dbReference type="NCBI Taxonomy" id="52824"/>
    <lineage>
        <taxon>Eukaryota</taxon>
        <taxon>Viridiplantae</taxon>
        <taxon>Streptophyta</taxon>
        <taxon>Embryophyta</taxon>
        <taxon>Tracheophyta</taxon>
        <taxon>Spermatophyta</taxon>
        <taxon>Magnoliopsida</taxon>
        <taxon>eudicotyledons</taxon>
        <taxon>Gunneridae</taxon>
        <taxon>Pentapetalae</taxon>
        <taxon>rosids</taxon>
        <taxon>malvids</taxon>
        <taxon>Brassicales</taxon>
        <taxon>Brassicaceae</taxon>
        <taxon>Brassiceae</taxon>
        <taxon>Brassica</taxon>
    </lineage>
</organism>
<evidence type="ECO:0000256" key="1">
    <source>
        <dbReference type="ARBA" id="ARBA00004167"/>
    </source>
</evidence>
<dbReference type="Pfam" id="PF00067">
    <property type="entry name" value="p450"/>
    <property type="match status" value="1"/>
</dbReference>
<comment type="caution">
    <text evidence="7">The sequence shown here is derived from an EMBL/GenBank/DDBJ whole genome shotgun (WGS) entry which is preliminary data.</text>
</comment>
<dbReference type="InterPro" id="IPR050193">
    <property type="entry name" value="Cytochrome_P450_71"/>
</dbReference>
<keyword evidence="8" id="KW-1185">Reference proteome</keyword>
<evidence type="ECO:0000256" key="6">
    <source>
        <dbReference type="ARBA" id="ARBA00023136"/>
    </source>
</evidence>
<dbReference type="GO" id="GO:0005506">
    <property type="term" value="F:iron ion binding"/>
    <property type="evidence" value="ECO:0007669"/>
    <property type="project" value="InterPro"/>
</dbReference>
<dbReference type="InterPro" id="IPR036396">
    <property type="entry name" value="Cyt_P450_sf"/>
</dbReference>
<accession>A0A8X7PZA7</accession>
<dbReference type="GO" id="GO:0004497">
    <property type="term" value="F:monooxygenase activity"/>
    <property type="evidence" value="ECO:0007669"/>
    <property type="project" value="InterPro"/>
</dbReference>
<evidence type="ECO:0000313" key="7">
    <source>
        <dbReference type="EMBL" id="KAG2259840.1"/>
    </source>
</evidence>
<name>A0A8X7PZA7_BRACI</name>
<dbReference type="GO" id="GO:0016020">
    <property type="term" value="C:membrane"/>
    <property type="evidence" value="ECO:0007669"/>
    <property type="project" value="UniProtKB-SubCell"/>
</dbReference>
<comment type="subcellular location">
    <subcellularLocation>
        <location evidence="1">Membrane</location>
        <topology evidence="1">Single-pass membrane protein</topology>
    </subcellularLocation>
</comment>
<evidence type="ECO:0000313" key="8">
    <source>
        <dbReference type="Proteomes" id="UP000886595"/>
    </source>
</evidence>
<sequence length="290" mass="33215">MLITFGIDIVVISSKEAAGEYLERCDPPETVASSGEEWETSKYIALIKLFNTKNQSFRFIKEEENDLLVKKLSEYASRLSPVNLTKTLFTLCKFIDDDSIGELVKRFDMFTEYCSFPEMLPYGFGRLIDRMFGPSKRTKKAFAELSTFFQSNQDIINLMIDMVKEQEEDIDSFNLTNEYLKTIITLIRNPRVMKQVQDEIRTKLGDKKERVTEDDLDQLHCLKLVVKETFRLHPTIPLLPPGGQWSGDKIQGYDIPKKALIIINVHGIARDPKVGTVEPPLLLRLGIARG</sequence>
<reference evidence="7 8" key="1">
    <citation type="submission" date="2020-02" db="EMBL/GenBank/DDBJ databases">
        <authorList>
            <person name="Ma Q."/>
            <person name="Huang Y."/>
            <person name="Song X."/>
            <person name="Pei D."/>
        </authorList>
    </citation>
    <scope>NUCLEOTIDE SEQUENCE [LARGE SCALE GENOMIC DNA]</scope>
    <source>
        <strain evidence="7">Sxm20200214</strain>
        <tissue evidence="7">Leaf</tissue>
    </source>
</reference>
<proteinExistence type="inferred from homology"/>